<name>A0A5C6RYH8_9RHOB</name>
<dbReference type="GO" id="GO:0016791">
    <property type="term" value="F:phosphatase activity"/>
    <property type="evidence" value="ECO:0007669"/>
    <property type="project" value="TreeGrafter"/>
</dbReference>
<dbReference type="Gene3D" id="3.40.50.1000">
    <property type="entry name" value="HAD superfamily/HAD-like"/>
    <property type="match status" value="1"/>
</dbReference>
<gene>
    <name evidence="4" type="ORF">FQV27_16055</name>
</gene>
<proteinExistence type="predicted"/>
<dbReference type="Proteomes" id="UP000321562">
    <property type="component" value="Unassembled WGS sequence"/>
</dbReference>
<keyword evidence="5" id="KW-1185">Reference proteome</keyword>
<dbReference type="EMBL" id="VOPL01000008">
    <property type="protein sequence ID" value="TXB66422.1"/>
    <property type="molecule type" value="Genomic_DNA"/>
</dbReference>
<dbReference type="SFLD" id="SFLDS00003">
    <property type="entry name" value="Haloacid_Dehalogenase"/>
    <property type="match status" value="1"/>
</dbReference>
<keyword evidence="1" id="KW-0479">Metal-binding</keyword>
<dbReference type="RefSeq" id="WP_147100503.1">
    <property type="nucleotide sequence ID" value="NZ_JBHUFH010000001.1"/>
</dbReference>
<dbReference type="InterPro" id="IPR036412">
    <property type="entry name" value="HAD-like_sf"/>
</dbReference>
<dbReference type="SFLD" id="SFLDG01129">
    <property type="entry name" value="C1.5:_HAD__Beta-PGM__Phosphata"/>
    <property type="match status" value="1"/>
</dbReference>
<dbReference type="Gene3D" id="1.10.150.520">
    <property type="match status" value="1"/>
</dbReference>
<accession>A0A5C6RYH8</accession>
<dbReference type="PANTHER" id="PTHR46470:SF2">
    <property type="entry name" value="GLYCERALDEHYDE 3-PHOSPHATE PHOSPHATASE"/>
    <property type="match status" value="1"/>
</dbReference>
<reference evidence="4 5" key="1">
    <citation type="submission" date="2019-08" db="EMBL/GenBank/DDBJ databases">
        <authorList>
            <person name="Ye J."/>
        </authorList>
    </citation>
    <scope>NUCLEOTIDE SEQUENCE [LARGE SCALE GENOMIC DNA]</scope>
    <source>
        <strain evidence="4 5">TK008</strain>
    </source>
</reference>
<protein>
    <submittedName>
        <fullName evidence="4">HAD family hydrolase</fullName>
    </submittedName>
</protein>
<evidence type="ECO:0000313" key="4">
    <source>
        <dbReference type="EMBL" id="TXB66422.1"/>
    </source>
</evidence>
<dbReference type="GO" id="GO:0046872">
    <property type="term" value="F:metal ion binding"/>
    <property type="evidence" value="ECO:0007669"/>
    <property type="project" value="UniProtKB-KW"/>
</dbReference>
<dbReference type="InterPro" id="IPR023214">
    <property type="entry name" value="HAD_sf"/>
</dbReference>
<dbReference type="OrthoDB" id="148966at2"/>
<evidence type="ECO:0000256" key="2">
    <source>
        <dbReference type="ARBA" id="ARBA00022801"/>
    </source>
</evidence>
<keyword evidence="3" id="KW-0460">Magnesium</keyword>
<keyword evidence="2 4" id="KW-0378">Hydrolase</keyword>
<evidence type="ECO:0000256" key="3">
    <source>
        <dbReference type="ARBA" id="ARBA00022842"/>
    </source>
</evidence>
<dbReference type="AlphaFoldDB" id="A0A5C6RYH8"/>
<organism evidence="4 5">
    <name type="scientific">Paracoccus aurantiacus</name>
    <dbReference type="NCBI Taxonomy" id="2599412"/>
    <lineage>
        <taxon>Bacteria</taxon>
        <taxon>Pseudomonadati</taxon>
        <taxon>Pseudomonadota</taxon>
        <taxon>Alphaproteobacteria</taxon>
        <taxon>Rhodobacterales</taxon>
        <taxon>Paracoccaceae</taxon>
        <taxon>Paracoccus</taxon>
    </lineage>
</organism>
<evidence type="ECO:0000256" key="1">
    <source>
        <dbReference type="ARBA" id="ARBA00022723"/>
    </source>
</evidence>
<dbReference type="Pfam" id="PF00702">
    <property type="entry name" value="Hydrolase"/>
    <property type="match status" value="1"/>
</dbReference>
<dbReference type="SUPFAM" id="SSF56784">
    <property type="entry name" value="HAD-like"/>
    <property type="match status" value="1"/>
</dbReference>
<sequence>MAMQPLRIVFDLDDTLYLERDFAFSGFDAVGAYVASRHGITGFAKICRELFDGPHRSAIFDEALRIAGLAGRQPVAELVALYRGHDPQVALCPDAKRFLNAGRGPFGLITDGPEATQRAKIAALGLDAFCDQVIPTGQWPKGFGKPHPRAYEEIEASARGRRCVYVADNAAKDFVTPNRLGWLTVQILRPERVHDGAAPDAEHAAQTVITSLDQLEAKLSAV</sequence>
<evidence type="ECO:0000313" key="5">
    <source>
        <dbReference type="Proteomes" id="UP000321562"/>
    </source>
</evidence>
<dbReference type="InterPro" id="IPR051400">
    <property type="entry name" value="HAD-like_hydrolase"/>
</dbReference>
<dbReference type="PANTHER" id="PTHR46470">
    <property type="entry name" value="N-ACYLNEURAMINATE-9-PHOSPHATASE"/>
    <property type="match status" value="1"/>
</dbReference>
<comment type="caution">
    <text evidence="4">The sequence shown here is derived from an EMBL/GenBank/DDBJ whole genome shotgun (WGS) entry which is preliminary data.</text>
</comment>